<accession>A0ABP7QRC9</accession>
<dbReference type="Pfam" id="PF00155">
    <property type="entry name" value="Aminotran_1_2"/>
    <property type="match status" value="1"/>
</dbReference>
<comment type="caution">
    <text evidence="6">The sequence shown here is derived from an EMBL/GenBank/DDBJ whole genome shotgun (WGS) entry which is preliminary data.</text>
</comment>
<gene>
    <name evidence="6" type="ORF">GCM10022210_44240</name>
</gene>
<keyword evidence="3" id="KW-0808">Transferase</keyword>
<dbReference type="NCBIfam" id="NF009079">
    <property type="entry name" value="PRK12414.1"/>
    <property type="match status" value="1"/>
</dbReference>
<keyword evidence="7" id="KW-1185">Reference proteome</keyword>
<protein>
    <submittedName>
        <fullName evidence="6">Pyridoxal phosphate-dependent aminotransferase</fullName>
    </submittedName>
</protein>
<dbReference type="InterPro" id="IPR051326">
    <property type="entry name" value="Kynurenine-oxoglutarate_AT"/>
</dbReference>
<name>A0ABP7QRC9_9SPHI</name>
<keyword evidence="4" id="KW-0663">Pyridoxal phosphate</keyword>
<dbReference type="RefSeq" id="WP_259089637.1">
    <property type="nucleotide sequence ID" value="NZ_BAAAZC010000029.1"/>
</dbReference>
<reference evidence="7" key="1">
    <citation type="journal article" date="2019" name="Int. J. Syst. Evol. Microbiol.">
        <title>The Global Catalogue of Microorganisms (GCM) 10K type strain sequencing project: providing services to taxonomists for standard genome sequencing and annotation.</title>
        <authorList>
            <consortium name="The Broad Institute Genomics Platform"/>
            <consortium name="The Broad Institute Genome Sequencing Center for Infectious Disease"/>
            <person name="Wu L."/>
            <person name="Ma J."/>
        </authorList>
    </citation>
    <scope>NUCLEOTIDE SEQUENCE [LARGE SCALE GENOMIC DNA]</scope>
    <source>
        <strain evidence="7">JCM 16601</strain>
    </source>
</reference>
<evidence type="ECO:0000256" key="4">
    <source>
        <dbReference type="ARBA" id="ARBA00022898"/>
    </source>
</evidence>
<dbReference type="GO" id="GO:0008483">
    <property type="term" value="F:transaminase activity"/>
    <property type="evidence" value="ECO:0007669"/>
    <property type="project" value="UniProtKB-KW"/>
</dbReference>
<evidence type="ECO:0000256" key="1">
    <source>
        <dbReference type="ARBA" id="ARBA00001933"/>
    </source>
</evidence>
<dbReference type="Gene3D" id="3.90.1150.10">
    <property type="entry name" value="Aspartate Aminotransferase, domain 1"/>
    <property type="match status" value="1"/>
</dbReference>
<dbReference type="CDD" id="cd00609">
    <property type="entry name" value="AAT_like"/>
    <property type="match status" value="1"/>
</dbReference>
<proteinExistence type="predicted"/>
<evidence type="ECO:0000313" key="6">
    <source>
        <dbReference type="EMBL" id="GAA3986904.1"/>
    </source>
</evidence>
<dbReference type="SUPFAM" id="SSF53383">
    <property type="entry name" value="PLP-dependent transferases"/>
    <property type="match status" value="1"/>
</dbReference>
<dbReference type="Gene3D" id="3.40.640.10">
    <property type="entry name" value="Type I PLP-dependent aspartate aminotransferase-like (Major domain)"/>
    <property type="match status" value="1"/>
</dbReference>
<dbReference type="InterPro" id="IPR015421">
    <property type="entry name" value="PyrdxlP-dep_Trfase_major"/>
</dbReference>
<dbReference type="InterPro" id="IPR015424">
    <property type="entry name" value="PyrdxlP-dep_Trfase"/>
</dbReference>
<dbReference type="EMBL" id="BAAAZC010000029">
    <property type="protein sequence ID" value="GAA3986904.1"/>
    <property type="molecule type" value="Genomic_DNA"/>
</dbReference>
<dbReference type="Proteomes" id="UP001500742">
    <property type="component" value="Unassembled WGS sequence"/>
</dbReference>
<evidence type="ECO:0000256" key="3">
    <source>
        <dbReference type="ARBA" id="ARBA00022679"/>
    </source>
</evidence>
<sequence>MIQVVSKLPQTGTTIFTVMSALANEVGAINLSQGFPDYNCSPELIELVNKAMKDGHNQYAQMAGVMSLRERIAEKTEKLYGAVYNPDTEITITAGGTQAIFTVISAMIHPNDEVIIFEPAFDCYAPAIKLMGGVVKSLALEPPNYRIAWDMVKRLINHKTKMIILNSPHNPTATILHKEDIDELSALVKNQDILILSDEVYEHLIYDGETHHSIARYPELQQRSFIVASFGKPFHATGWKVGYCMAPANLMLEFRKIHQFLVFAVNTPIQYAIAEHLKNEETYLSLPAFFQEKRDYFRKGLEQTRFELLPCYGSYFQSVSYSNITDEKDADFALRLIREFGVASIPVSAFYSKGIDHHVLRFCFAKRQETLDNAVDRLLKV</sequence>
<feature type="domain" description="Aminotransferase class I/classII large" evidence="5">
    <location>
        <begin position="29"/>
        <end position="378"/>
    </location>
</feature>
<keyword evidence="2 6" id="KW-0032">Aminotransferase</keyword>
<comment type="cofactor">
    <cofactor evidence="1">
        <name>pyridoxal 5'-phosphate</name>
        <dbReference type="ChEBI" id="CHEBI:597326"/>
    </cofactor>
</comment>
<dbReference type="PANTHER" id="PTHR43807">
    <property type="entry name" value="FI04487P"/>
    <property type="match status" value="1"/>
</dbReference>
<evidence type="ECO:0000259" key="5">
    <source>
        <dbReference type="Pfam" id="PF00155"/>
    </source>
</evidence>
<evidence type="ECO:0000256" key="2">
    <source>
        <dbReference type="ARBA" id="ARBA00022576"/>
    </source>
</evidence>
<dbReference type="NCBIfam" id="NF006569">
    <property type="entry name" value="PRK09082.1"/>
    <property type="match status" value="1"/>
</dbReference>
<organism evidence="6 7">
    <name type="scientific">Mucilaginibacter dorajii</name>
    <dbReference type="NCBI Taxonomy" id="692994"/>
    <lineage>
        <taxon>Bacteria</taxon>
        <taxon>Pseudomonadati</taxon>
        <taxon>Bacteroidota</taxon>
        <taxon>Sphingobacteriia</taxon>
        <taxon>Sphingobacteriales</taxon>
        <taxon>Sphingobacteriaceae</taxon>
        <taxon>Mucilaginibacter</taxon>
    </lineage>
</organism>
<evidence type="ECO:0000313" key="7">
    <source>
        <dbReference type="Proteomes" id="UP001500742"/>
    </source>
</evidence>
<dbReference type="InterPro" id="IPR015422">
    <property type="entry name" value="PyrdxlP-dep_Trfase_small"/>
</dbReference>
<dbReference type="InterPro" id="IPR004839">
    <property type="entry name" value="Aminotransferase_I/II_large"/>
</dbReference>
<dbReference type="PANTHER" id="PTHR43807:SF20">
    <property type="entry name" value="FI04487P"/>
    <property type="match status" value="1"/>
</dbReference>